<name>A0A238ZEF4_9BACT</name>
<dbReference type="AlphaFoldDB" id="A0A238ZEF4"/>
<dbReference type="RefSeq" id="WP_089273202.1">
    <property type="nucleotide sequence ID" value="NZ_FZOC01000002.1"/>
</dbReference>
<evidence type="ECO:0000313" key="1">
    <source>
        <dbReference type="EMBL" id="SNR81519.1"/>
    </source>
</evidence>
<protein>
    <submittedName>
        <fullName evidence="1">Uncharacterized protein</fullName>
    </submittedName>
</protein>
<gene>
    <name evidence="1" type="ORF">SAMN04488503_1460</name>
</gene>
<keyword evidence="2" id="KW-1185">Reference proteome</keyword>
<evidence type="ECO:0000313" key="2">
    <source>
        <dbReference type="Proteomes" id="UP000198324"/>
    </source>
</evidence>
<dbReference type="EMBL" id="FZOC01000002">
    <property type="protein sequence ID" value="SNR81519.1"/>
    <property type="molecule type" value="Genomic_DNA"/>
</dbReference>
<sequence>MQKTENPAGGRGSVLVLKGFVCVESLLYRAGLAVKLWTLRWLRTFTSEMGMACSRWTDRLTIALEEVGK</sequence>
<dbReference type="Proteomes" id="UP000198324">
    <property type="component" value="Unassembled WGS sequence"/>
</dbReference>
<accession>A0A238ZEF4</accession>
<organism evidence="1 2">
    <name type="scientific">Humidesulfovibrio mexicanus</name>
    <dbReference type="NCBI Taxonomy" id="147047"/>
    <lineage>
        <taxon>Bacteria</taxon>
        <taxon>Pseudomonadati</taxon>
        <taxon>Thermodesulfobacteriota</taxon>
        <taxon>Desulfovibrionia</taxon>
        <taxon>Desulfovibrionales</taxon>
        <taxon>Desulfovibrionaceae</taxon>
        <taxon>Humidesulfovibrio</taxon>
    </lineage>
</organism>
<proteinExistence type="predicted"/>
<reference evidence="1 2" key="1">
    <citation type="submission" date="2017-06" db="EMBL/GenBank/DDBJ databases">
        <authorList>
            <person name="Kim H.J."/>
            <person name="Triplett B.A."/>
        </authorList>
    </citation>
    <scope>NUCLEOTIDE SEQUENCE [LARGE SCALE GENOMIC DNA]</scope>
    <source>
        <strain evidence="1 2">DSM 13116</strain>
    </source>
</reference>